<keyword evidence="1" id="KW-0175">Coiled coil</keyword>
<feature type="compositionally biased region" description="Basic residues" evidence="2">
    <location>
        <begin position="165"/>
        <end position="180"/>
    </location>
</feature>
<feature type="compositionally biased region" description="Basic and acidic residues" evidence="2">
    <location>
        <begin position="87"/>
        <end position="100"/>
    </location>
</feature>
<feature type="region of interest" description="Disordered" evidence="2">
    <location>
        <begin position="235"/>
        <end position="254"/>
    </location>
</feature>
<dbReference type="PANTHER" id="PTHR33701:SF3">
    <property type="entry name" value="TRANSCRIPTIONAL REGULATOR ATRX"/>
    <property type="match status" value="1"/>
</dbReference>
<keyword evidence="4" id="KW-1185">Reference proteome</keyword>
<evidence type="ECO:0000256" key="2">
    <source>
        <dbReference type="SAM" id="MobiDB-lite"/>
    </source>
</evidence>
<name>A0AAV5LB58_9ROSI</name>
<feature type="region of interest" description="Disordered" evidence="2">
    <location>
        <begin position="402"/>
        <end position="426"/>
    </location>
</feature>
<organism evidence="3 4">
    <name type="scientific">Rubroshorea leprosula</name>
    <dbReference type="NCBI Taxonomy" id="152421"/>
    <lineage>
        <taxon>Eukaryota</taxon>
        <taxon>Viridiplantae</taxon>
        <taxon>Streptophyta</taxon>
        <taxon>Embryophyta</taxon>
        <taxon>Tracheophyta</taxon>
        <taxon>Spermatophyta</taxon>
        <taxon>Magnoliopsida</taxon>
        <taxon>eudicotyledons</taxon>
        <taxon>Gunneridae</taxon>
        <taxon>Pentapetalae</taxon>
        <taxon>rosids</taxon>
        <taxon>malvids</taxon>
        <taxon>Malvales</taxon>
        <taxon>Dipterocarpaceae</taxon>
        <taxon>Rubroshorea</taxon>
    </lineage>
</organism>
<protein>
    <submittedName>
        <fullName evidence="3">Uncharacterized protein</fullName>
    </submittedName>
</protein>
<reference evidence="3 4" key="1">
    <citation type="journal article" date="2021" name="Commun. Biol.">
        <title>The genome of Shorea leprosula (Dipterocarpaceae) highlights the ecological relevance of drought in aseasonal tropical rainforests.</title>
        <authorList>
            <person name="Ng K.K.S."/>
            <person name="Kobayashi M.J."/>
            <person name="Fawcett J.A."/>
            <person name="Hatakeyama M."/>
            <person name="Paape T."/>
            <person name="Ng C.H."/>
            <person name="Ang C.C."/>
            <person name="Tnah L.H."/>
            <person name="Lee C.T."/>
            <person name="Nishiyama T."/>
            <person name="Sese J."/>
            <person name="O'Brien M.J."/>
            <person name="Copetti D."/>
            <person name="Mohd Noor M.I."/>
            <person name="Ong R.C."/>
            <person name="Putra M."/>
            <person name="Sireger I.Z."/>
            <person name="Indrioko S."/>
            <person name="Kosugi Y."/>
            <person name="Izuno A."/>
            <person name="Isagi Y."/>
            <person name="Lee S.L."/>
            <person name="Shimizu K.K."/>
        </authorList>
    </citation>
    <scope>NUCLEOTIDE SEQUENCE [LARGE SCALE GENOMIC DNA]</scope>
    <source>
        <strain evidence="3">214</strain>
    </source>
</reference>
<dbReference type="AlphaFoldDB" id="A0AAV5LB58"/>
<dbReference type="EMBL" id="BPVZ01000104">
    <property type="protein sequence ID" value="GKV34290.1"/>
    <property type="molecule type" value="Genomic_DNA"/>
</dbReference>
<feature type="region of interest" description="Disordered" evidence="2">
    <location>
        <begin position="365"/>
        <end position="384"/>
    </location>
</feature>
<sequence>MEDSTAMTIEFLRARLLSERSVSRSARQRADELAQRVAELEEQLHIVSLQRMRAEKATEDVLAILESNGVSDLSEEFDSNSDQETPSESKVDNGSLKEGESSVNSNLGKKGTEELSGSDLNFSTVPGRSLSWKGRKNASNSPEKRYKDSHARRRGSFSSISFSSPKHRQGKSCRQIRRRESRSIGEMPKTDDVKVDSEEKGLITSSDVNPCQSEKVVLRAGENPADKDLAETLSDVLKDERNTNSSDLDLQGDDGEKNMEKALEHQAQLIGRYEAMERAQTEWEEKFRENNSSTPDSCDPGNHSDVTEERDEIKTQAQYVAETSTSQVQEAEVERDCFSKELPAQSSNFVPPPHSDLNFVQDKRHNSAPATASQGPESHGQDFAFPVANENYDQEHLQSQSLHNFPRSQPPHHHLSNVGSSFDGGEASRRQHDLYAMVPHETSSGYAGVLDALKQARLSLEQKINRSLLVEGESVGKAIQPSIPVTKAVERADIPIGCAGLFRLPTDFPAEASNDNSFLDSGSRLSLANHLPETGVALTAGNQFPPSSYMNTQLSRSYNHLDPGDQFLTSPYMASISGFSTIPPRFLTSPYMASSSNFSTIPLVRATSAYLNGGQLLTSQHVDTGSVMSAQKQSSDPYMDTRLPSSSLHNYPTFPDLMPRTFSREGFPTFHPSRSTGLPDQFPLYDQHFRQDMYR</sequence>
<dbReference type="PANTHER" id="PTHR33701">
    <property type="entry name" value="TRANSMEMBRANE PROTEIN"/>
    <property type="match status" value="1"/>
</dbReference>
<feature type="compositionally biased region" description="Basic and acidic residues" evidence="2">
    <location>
        <begin position="188"/>
        <end position="201"/>
    </location>
</feature>
<gene>
    <name evidence="3" type="ORF">SLEP1_g42668</name>
</gene>
<comment type="caution">
    <text evidence="3">The sequence shown here is derived from an EMBL/GenBank/DDBJ whole genome shotgun (WGS) entry which is preliminary data.</text>
</comment>
<feature type="coiled-coil region" evidence="1">
    <location>
        <begin position="23"/>
        <end position="57"/>
    </location>
</feature>
<accession>A0AAV5LB58</accession>
<feature type="region of interest" description="Disordered" evidence="2">
    <location>
        <begin position="285"/>
        <end position="312"/>
    </location>
</feature>
<feature type="region of interest" description="Disordered" evidence="2">
    <location>
        <begin position="73"/>
        <end position="208"/>
    </location>
</feature>
<evidence type="ECO:0000313" key="3">
    <source>
        <dbReference type="EMBL" id="GKV34290.1"/>
    </source>
</evidence>
<evidence type="ECO:0000313" key="4">
    <source>
        <dbReference type="Proteomes" id="UP001054252"/>
    </source>
</evidence>
<proteinExistence type="predicted"/>
<evidence type="ECO:0000256" key="1">
    <source>
        <dbReference type="SAM" id="Coils"/>
    </source>
</evidence>
<dbReference type="Proteomes" id="UP001054252">
    <property type="component" value="Unassembled WGS sequence"/>
</dbReference>